<evidence type="ECO:0000313" key="2">
    <source>
        <dbReference type="Proteomes" id="UP001164250"/>
    </source>
</evidence>
<dbReference type="Proteomes" id="UP001164250">
    <property type="component" value="Chromosome 4"/>
</dbReference>
<gene>
    <name evidence="1" type="ORF">Patl1_20712</name>
</gene>
<proteinExistence type="predicted"/>
<reference evidence="2" key="1">
    <citation type="journal article" date="2023" name="G3 (Bethesda)">
        <title>Genome assembly and association tests identify interacting loci associated with vigor, precocity, and sex in interspecific pistachio rootstocks.</title>
        <authorList>
            <person name="Palmer W."/>
            <person name="Jacygrad E."/>
            <person name="Sagayaradj S."/>
            <person name="Cavanaugh K."/>
            <person name="Han R."/>
            <person name="Bertier L."/>
            <person name="Beede B."/>
            <person name="Kafkas S."/>
            <person name="Golino D."/>
            <person name="Preece J."/>
            <person name="Michelmore R."/>
        </authorList>
    </citation>
    <scope>NUCLEOTIDE SEQUENCE [LARGE SCALE GENOMIC DNA]</scope>
</reference>
<dbReference type="EMBL" id="CM047900">
    <property type="protein sequence ID" value="KAJ0099779.1"/>
    <property type="molecule type" value="Genomic_DNA"/>
</dbReference>
<name>A0ACC1BL97_9ROSI</name>
<comment type="caution">
    <text evidence="1">The sequence shown here is derived from an EMBL/GenBank/DDBJ whole genome shotgun (WGS) entry which is preliminary data.</text>
</comment>
<accession>A0ACC1BL97</accession>
<sequence>MSAFSSAEIIANNEDLLTEILVCLPVKSLLNFKSVSKNWLSIITSPNLSLRFSRLPKPITGLLMRRNNGPEYNFINLGSNISRAPFKSLTFGNLPSRVHIKQSCNGLLLCSSLQENARRPDYFVYNPTTNKYTMLPPIPNDNGALCRDVVLAFDPSKSPYYKVVCVKDCNLSESSFQIEIYSSQTGTWRVCNSSFNYPNTPFFMEGVFWNNAIYWCKSWSPSIYFDMDKEEVREMPMPPNINGLDEKWSWYLGTSRGHLHLIEIYSPFNTIFNVYEMEKREDCCRWIVKYQVDLSPIVTSYPEMIKNFQTDLHYYLFSTLCAVREENDEESYLVVHLPAKVIRYNFKDKSFNKIHDFAPSHDSEHQGGNGQVTDFDFVGTAAFQYIESLASV</sequence>
<keyword evidence="2" id="KW-1185">Reference proteome</keyword>
<protein>
    <submittedName>
        <fullName evidence="1">Uncharacterized protein</fullName>
    </submittedName>
</protein>
<evidence type="ECO:0000313" key="1">
    <source>
        <dbReference type="EMBL" id="KAJ0099779.1"/>
    </source>
</evidence>
<organism evidence="1 2">
    <name type="scientific">Pistacia atlantica</name>
    <dbReference type="NCBI Taxonomy" id="434234"/>
    <lineage>
        <taxon>Eukaryota</taxon>
        <taxon>Viridiplantae</taxon>
        <taxon>Streptophyta</taxon>
        <taxon>Embryophyta</taxon>
        <taxon>Tracheophyta</taxon>
        <taxon>Spermatophyta</taxon>
        <taxon>Magnoliopsida</taxon>
        <taxon>eudicotyledons</taxon>
        <taxon>Gunneridae</taxon>
        <taxon>Pentapetalae</taxon>
        <taxon>rosids</taxon>
        <taxon>malvids</taxon>
        <taxon>Sapindales</taxon>
        <taxon>Anacardiaceae</taxon>
        <taxon>Pistacia</taxon>
    </lineage>
</organism>